<dbReference type="NCBIfam" id="TIGR01643">
    <property type="entry name" value="YD_repeat_2x"/>
    <property type="match status" value="1"/>
</dbReference>
<protein>
    <submittedName>
        <fullName evidence="2">RHS repeat protein</fullName>
    </submittedName>
</protein>
<gene>
    <name evidence="2" type="ORF">QEG23_004584</name>
</gene>
<dbReference type="EMBL" id="ABLOJW010000041">
    <property type="protein sequence ID" value="EKT4095006.1"/>
    <property type="molecule type" value="Genomic_DNA"/>
</dbReference>
<dbReference type="InterPro" id="IPR045351">
    <property type="entry name" value="DUF6531"/>
</dbReference>
<feature type="domain" description="DUF6531" evidence="1">
    <location>
        <begin position="88"/>
        <end position="161"/>
    </location>
</feature>
<dbReference type="InterPro" id="IPR013783">
    <property type="entry name" value="Ig-like_fold"/>
</dbReference>
<comment type="caution">
    <text evidence="2">The sequence shown here is derived from an EMBL/GenBank/DDBJ whole genome shotgun (WGS) entry which is preliminary data.</text>
</comment>
<name>A0AAI9FWX4_STEMA</name>
<dbReference type="InterPro" id="IPR006530">
    <property type="entry name" value="YD"/>
</dbReference>
<evidence type="ECO:0000313" key="2">
    <source>
        <dbReference type="EMBL" id="EKT4095006.1"/>
    </source>
</evidence>
<organism evidence="2 3">
    <name type="scientific">Stenotrophomonas maltophilia</name>
    <name type="common">Pseudomonas maltophilia</name>
    <name type="synonym">Xanthomonas maltophilia</name>
    <dbReference type="NCBI Taxonomy" id="40324"/>
    <lineage>
        <taxon>Bacteria</taxon>
        <taxon>Pseudomonadati</taxon>
        <taxon>Pseudomonadota</taxon>
        <taxon>Gammaproteobacteria</taxon>
        <taxon>Lysobacterales</taxon>
        <taxon>Lysobacteraceae</taxon>
        <taxon>Stenotrophomonas</taxon>
        <taxon>Stenotrophomonas maltophilia group</taxon>
    </lineage>
</organism>
<dbReference type="Gene3D" id="2.60.40.10">
    <property type="entry name" value="Immunoglobulins"/>
    <property type="match status" value="1"/>
</dbReference>
<evidence type="ECO:0000313" key="3">
    <source>
        <dbReference type="Proteomes" id="UP001218208"/>
    </source>
</evidence>
<dbReference type="Gene3D" id="2.180.10.10">
    <property type="entry name" value="RHS repeat-associated core"/>
    <property type="match status" value="2"/>
</dbReference>
<dbReference type="InterPro" id="IPR050708">
    <property type="entry name" value="T6SS_VgrG/RHS"/>
</dbReference>
<dbReference type="Proteomes" id="UP001218208">
    <property type="component" value="Unassembled WGS sequence"/>
</dbReference>
<dbReference type="Pfam" id="PF20148">
    <property type="entry name" value="DUF6531"/>
    <property type="match status" value="1"/>
</dbReference>
<dbReference type="PANTHER" id="PTHR32305">
    <property type="match status" value="1"/>
</dbReference>
<evidence type="ECO:0000259" key="1">
    <source>
        <dbReference type="Pfam" id="PF20148"/>
    </source>
</evidence>
<sequence>MVTSTCWVPVASARKATHVYLQNNNGSSDAKDMDRITVTHTRGPAIGSSGVISIGRGVTYHSDISMPAKTALEQQTDDRRDDCSERKGNPVVLYTGNKVEIERDFTVNGEMGLFLERTYNHHWSAAGLFGNHWISNFDYSLAFSNAQKTAWAQRPDGRRIKLIWNEAQARWNEDRAKPIAYLVKNSDGSFTLNNEELGIERYNTDGYITELRNEQGVYWSFAYINKYLQTVTHSSGRSIQFTWNNGLLTQAKDPAGNVYQYGYTADVFGAGRARLASVTLPGAPQTTITYHYEDARYLGGFTGKSYNGVRYSTFAYDANKRATLSEHAGGIERHTFSYLVESSAPVAAPPAPARPGGVRGSEETGWCEYNPRQGQICIQPRSLPGGPIQLAARSGSQSTLLAATDDRTRPVKLKVSETNPLGRTTTYAYEDGRQVSVTGSRSSTCPASYKERTYDANGNPDIVHDFVDNITDFDYSPEGNLLKKSEAVGSSAERATLYQWDAAGRHLLKETLVGDGETTFTYDGRGNVSSATIRNLTAVGVNGQARTTHYTYTYHANGLTASIKEDGPLAQDDITSTFDAKGDLSSVTNALGHKVTYSAYNELGLPGRITGINGDVREITYDARGRVLTDRINTGSGWATTTTTYNATGDIASVTTPVGIRTQYSYDAGRRLLTEVYPLGNGTWSWTRHSYDTASNRTRTEKAFTDYAGDSMVKGVVDGVIHDTQWNWFVSGWACSTGSRSSILVDAYADGGVYLGGSQANLASEPGVAAECGTSGTSYRFEIPLTLANRQKLGDRKIVVYGVSPLGSSSNRSLGNSGVFAIPSANITGDIGGVVQDAGWNYTVEGWACSIGVDASIDVHVYAGGAAGGGTYVASARANHASDANIANACQAQGRAYYFRVPLDAGMRASHGGKSIYIHGISPVGGHNLTINRSGAFSIPAITRTADLVTASAAPTHIFNGQSSSVTFQFRNTGNVIWTPGDTYMVLKTLRTSDAIGLSGPVAPGAVATFTVNVAPVNSGSGVAQFQYLGQLASGPTAWGPQGQVTVRAENDKGSCNPKFCEEPR</sequence>
<dbReference type="PANTHER" id="PTHR32305:SF15">
    <property type="entry name" value="PROTEIN RHSA-RELATED"/>
    <property type="match status" value="1"/>
</dbReference>
<reference evidence="2" key="1">
    <citation type="submission" date="2022-07" db="EMBL/GenBank/DDBJ databases">
        <authorList>
            <consortium name="DAFM: The Division of Animal and Food Microbiology"/>
        </authorList>
    </citation>
    <scope>NUCLEOTIDE SEQUENCE</scope>
    <source>
        <strain evidence="2">19MO01SH01-2</strain>
    </source>
</reference>
<dbReference type="Pfam" id="PF05593">
    <property type="entry name" value="RHS_repeat"/>
    <property type="match status" value="1"/>
</dbReference>
<proteinExistence type="predicted"/>
<dbReference type="InterPro" id="IPR031325">
    <property type="entry name" value="RHS_repeat"/>
</dbReference>
<dbReference type="AlphaFoldDB" id="A0AAI9FWX4"/>
<accession>A0AAI9FWX4</accession>